<dbReference type="GO" id="GO:0044877">
    <property type="term" value="F:protein-containing complex binding"/>
    <property type="evidence" value="ECO:0007669"/>
    <property type="project" value="TreeGrafter"/>
</dbReference>
<dbReference type="InterPro" id="IPR007143">
    <property type="entry name" value="Vps28"/>
</dbReference>
<dbReference type="PROSITE" id="PS51310">
    <property type="entry name" value="VPS28_C"/>
    <property type="match status" value="1"/>
</dbReference>
<dbReference type="PANTHER" id="PTHR12937">
    <property type="entry name" value="VACUOLAR PROTEIN SORTING 28, ISOFORM 2 VPS28"/>
    <property type="match status" value="1"/>
</dbReference>
<evidence type="ECO:0000256" key="2">
    <source>
        <dbReference type="ARBA" id="ARBA00022448"/>
    </source>
</evidence>
<gene>
    <name evidence="8" type="primary">VPS28</name>
    <name evidence="8" type="ORF">F1559_003370</name>
</gene>
<dbReference type="Pfam" id="PF03997">
    <property type="entry name" value="VPS28"/>
    <property type="match status" value="1"/>
</dbReference>
<evidence type="ECO:0000256" key="3">
    <source>
        <dbReference type="ARBA" id="ARBA00022753"/>
    </source>
</evidence>
<dbReference type="SUPFAM" id="SSF140427">
    <property type="entry name" value="VPS28 C-terminal domain-like"/>
    <property type="match status" value="1"/>
</dbReference>
<dbReference type="Proteomes" id="UP000530660">
    <property type="component" value="Unassembled WGS sequence"/>
</dbReference>
<dbReference type="SUPFAM" id="SSF140111">
    <property type="entry name" value="Endosomal sorting complex assembly domain"/>
    <property type="match status" value="1"/>
</dbReference>
<keyword evidence="3" id="KW-0967">Endosome</keyword>
<proteinExistence type="inferred from homology"/>
<dbReference type="EMBL" id="VWRR01000009">
    <property type="protein sequence ID" value="KAF6002779.1"/>
    <property type="molecule type" value="Genomic_DNA"/>
</dbReference>
<dbReference type="PROSITE" id="PS51313">
    <property type="entry name" value="VPS28_N"/>
    <property type="match status" value="1"/>
</dbReference>
<comment type="subcellular location">
    <subcellularLocation>
        <location evidence="1">Endosome</location>
    </subcellularLocation>
</comment>
<feature type="domain" description="VPS28 N-terminal" evidence="7">
    <location>
        <begin position="1"/>
        <end position="106"/>
    </location>
</feature>
<comment type="caution">
    <text evidence="8">The sequence shown here is derived from an EMBL/GenBank/DDBJ whole genome shotgun (WGS) entry which is preliminary data.</text>
</comment>
<dbReference type="InterPro" id="IPR017899">
    <property type="entry name" value="VPS28_C"/>
</dbReference>
<keyword evidence="2 5" id="KW-0813">Transport</keyword>
<evidence type="ECO:0000313" key="9">
    <source>
        <dbReference type="Proteomes" id="UP000530660"/>
    </source>
</evidence>
<protein>
    <submittedName>
        <fullName evidence="8">Vacuolar protein-sorting-associated protein 28</fullName>
    </submittedName>
</protein>
<reference evidence="8 9" key="1">
    <citation type="journal article" date="2020" name="J. Phycol.">
        <title>Comparative genome analysis reveals Cyanidiococcus gen. nov., a new extremophilic red algal genus sister to Cyanidioschyzon (Cyanidioschyzonaceae, Rhodophyta).</title>
        <authorList>
            <person name="Liu S.-L."/>
            <person name="Chiang Y.-R."/>
            <person name="Yoon H.S."/>
            <person name="Fu H.-Y."/>
        </authorList>
    </citation>
    <scope>NUCLEOTIDE SEQUENCE [LARGE SCALE GENOMIC DNA]</scope>
    <source>
        <strain evidence="8 9">THAL066</strain>
    </source>
</reference>
<dbReference type="OrthoDB" id="2671at2759"/>
<dbReference type="Gene3D" id="1.20.120.1130">
    <property type="match status" value="1"/>
</dbReference>
<dbReference type="InterPro" id="IPR037202">
    <property type="entry name" value="ESCRT_assembly_dom"/>
</dbReference>
<dbReference type="GO" id="GO:0043328">
    <property type="term" value="P:protein transport to vacuole involved in ubiquitin-dependent protein catabolic process via the multivesicular body sorting pathway"/>
    <property type="evidence" value="ECO:0007669"/>
    <property type="project" value="TreeGrafter"/>
</dbReference>
<dbReference type="Gene3D" id="1.20.1440.200">
    <property type="match status" value="1"/>
</dbReference>
<dbReference type="AlphaFoldDB" id="A0A7J7IJB2"/>
<keyword evidence="9" id="KW-1185">Reference proteome</keyword>
<comment type="similarity">
    <text evidence="5">Belongs to the VPS28 family.</text>
</comment>
<name>A0A7J7IJB2_9RHOD</name>
<dbReference type="GO" id="GO:0000813">
    <property type="term" value="C:ESCRT I complex"/>
    <property type="evidence" value="ECO:0007669"/>
    <property type="project" value="InterPro"/>
</dbReference>
<accession>A0A7J7IJB2</accession>
<evidence type="ECO:0000259" key="6">
    <source>
        <dbReference type="PROSITE" id="PS51310"/>
    </source>
</evidence>
<dbReference type="PANTHER" id="PTHR12937:SF0">
    <property type="entry name" value="VACUOLAR PROTEIN SORTING-ASSOCIATED PROTEIN 28 HOMOLOG"/>
    <property type="match status" value="1"/>
</dbReference>
<dbReference type="InterPro" id="IPR017898">
    <property type="entry name" value="VPS28_N"/>
</dbReference>
<evidence type="ECO:0000256" key="4">
    <source>
        <dbReference type="ARBA" id="ARBA00022927"/>
    </source>
</evidence>
<keyword evidence="4 5" id="KW-0653">Protein transport</keyword>
<dbReference type="InterPro" id="IPR037206">
    <property type="entry name" value="VPS28_C_sf"/>
</dbReference>
<evidence type="ECO:0000256" key="5">
    <source>
        <dbReference type="PROSITE-ProRule" id="PRU00642"/>
    </source>
</evidence>
<feature type="domain" description="VPS28 C-terminal" evidence="6">
    <location>
        <begin position="117"/>
        <end position="218"/>
    </location>
</feature>
<evidence type="ECO:0000313" key="8">
    <source>
        <dbReference type="EMBL" id="KAF6002779.1"/>
    </source>
</evidence>
<evidence type="ECO:0000256" key="1">
    <source>
        <dbReference type="ARBA" id="ARBA00004177"/>
    </source>
</evidence>
<evidence type="ECO:0000259" key="7">
    <source>
        <dbReference type="PROSITE" id="PS51313"/>
    </source>
</evidence>
<sequence length="222" mass="25346">MLQTRDQLQAAAPATSAAERETLLVMADLYAIITCVEYLERAWRSNAISDADYTRNCSRLIAQFRATRQLLTDEVPSVISFLEEHRLTARAAVNRLQVGVPATVEHANGGDETRRRNFTAAAIQATEAFLTLRDALELGERSVDRLLPYLRDLLLFLGKVAVVFETADGEATTQRERIVQWVRRLDTMRAYEQISEEDKRQLAHELDTLYDTFRRRVGELEM</sequence>
<dbReference type="InterPro" id="IPR038358">
    <property type="entry name" value="VPS28_N_sf"/>
</dbReference>
<organism evidence="8 9">
    <name type="scientific">Cyanidiococcus yangmingshanensis</name>
    <dbReference type="NCBI Taxonomy" id="2690220"/>
    <lineage>
        <taxon>Eukaryota</taxon>
        <taxon>Rhodophyta</taxon>
        <taxon>Bangiophyceae</taxon>
        <taxon>Cyanidiales</taxon>
        <taxon>Cyanidiaceae</taxon>
        <taxon>Cyanidiococcus</taxon>
    </lineage>
</organism>